<comment type="caution">
    <text evidence="1">The sequence shown here is derived from an EMBL/GenBank/DDBJ whole genome shotgun (WGS) entry which is preliminary data.</text>
</comment>
<dbReference type="AlphaFoldDB" id="A0A8S1R5Y4"/>
<keyword evidence="2" id="KW-1185">Reference proteome</keyword>
<evidence type="ECO:0000313" key="1">
    <source>
        <dbReference type="EMBL" id="CAD8123029.1"/>
    </source>
</evidence>
<evidence type="ECO:0000313" key="2">
    <source>
        <dbReference type="Proteomes" id="UP000692954"/>
    </source>
</evidence>
<name>A0A8S1R5Y4_9CILI</name>
<accession>A0A8S1R5Y4</accession>
<proteinExistence type="predicted"/>
<organism evidence="1 2">
    <name type="scientific">Paramecium sonneborni</name>
    <dbReference type="NCBI Taxonomy" id="65129"/>
    <lineage>
        <taxon>Eukaryota</taxon>
        <taxon>Sar</taxon>
        <taxon>Alveolata</taxon>
        <taxon>Ciliophora</taxon>
        <taxon>Intramacronucleata</taxon>
        <taxon>Oligohymenophorea</taxon>
        <taxon>Peniculida</taxon>
        <taxon>Parameciidae</taxon>
        <taxon>Paramecium</taxon>
    </lineage>
</organism>
<protein>
    <submittedName>
        <fullName evidence="1">Uncharacterized protein</fullName>
    </submittedName>
</protein>
<reference evidence="1" key="1">
    <citation type="submission" date="2021-01" db="EMBL/GenBank/DDBJ databases">
        <authorList>
            <consortium name="Genoscope - CEA"/>
            <person name="William W."/>
        </authorList>
    </citation>
    <scope>NUCLEOTIDE SEQUENCE</scope>
</reference>
<sequence length="71" mass="8659">MEDQNNQQNNQIRFLGSSYNQIQYMAQFDIPKSKFFKMEHLEIFQFKLFQEPKKFFKIQQNLNVHSSIILV</sequence>
<gene>
    <name evidence="1" type="ORF">PSON_ATCC_30995.1.T1420039</name>
</gene>
<dbReference type="EMBL" id="CAJJDN010000142">
    <property type="protein sequence ID" value="CAD8123029.1"/>
    <property type="molecule type" value="Genomic_DNA"/>
</dbReference>
<dbReference type="Proteomes" id="UP000692954">
    <property type="component" value="Unassembled WGS sequence"/>
</dbReference>